<dbReference type="InterPro" id="IPR013087">
    <property type="entry name" value="Znf_C2H2_type"/>
</dbReference>
<keyword evidence="11" id="KW-1185">Reference proteome</keyword>
<keyword evidence="6" id="KW-0804">Transcription</keyword>
<comment type="subcellular location">
    <subcellularLocation>
        <location evidence="1">Nucleus</location>
    </subcellularLocation>
</comment>
<organism evidence="10 11">
    <name type="scientific">Rhizoclosmatium globosum</name>
    <dbReference type="NCBI Taxonomy" id="329046"/>
    <lineage>
        <taxon>Eukaryota</taxon>
        <taxon>Fungi</taxon>
        <taxon>Fungi incertae sedis</taxon>
        <taxon>Chytridiomycota</taxon>
        <taxon>Chytridiomycota incertae sedis</taxon>
        <taxon>Chytridiomycetes</taxon>
        <taxon>Chytridiales</taxon>
        <taxon>Chytriomycetaceae</taxon>
        <taxon>Rhizoclosmatium</taxon>
    </lineage>
</organism>
<keyword evidence="4" id="KW-0862">Zinc</keyword>
<dbReference type="EMBL" id="MCGO01000054">
    <property type="protein sequence ID" value="ORY36673.1"/>
    <property type="molecule type" value="Genomic_DNA"/>
</dbReference>
<evidence type="ECO:0000256" key="7">
    <source>
        <dbReference type="ARBA" id="ARBA00023242"/>
    </source>
</evidence>
<dbReference type="Gene3D" id="3.30.160.60">
    <property type="entry name" value="Classic Zinc Finger"/>
    <property type="match status" value="2"/>
</dbReference>
<keyword evidence="5" id="KW-0805">Transcription regulation</keyword>
<evidence type="ECO:0000313" key="10">
    <source>
        <dbReference type="EMBL" id="ORY36673.1"/>
    </source>
</evidence>
<evidence type="ECO:0000256" key="1">
    <source>
        <dbReference type="ARBA" id="ARBA00004123"/>
    </source>
</evidence>
<dbReference type="Proteomes" id="UP000193642">
    <property type="component" value="Unassembled WGS sequence"/>
</dbReference>
<dbReference type="STRING" id="329046.A0A1Y2BPJ2"/>
<proteinExistence type="predicted"/>
<evidence type="ECO:0000256" key="4">
    <source>
        <dbReference type="ARBA" id="ARBA00022833"/>
    </source>
</evidence>
<dbReference type="InterPro" id="IPR051061">
    <property type="entry name" value="Zinc_finger_trans_reg"/>
</dbReference>
<dbReference type="OrthoDB" id="2162596at2759"/>
<evidence type="ECO:0000256" key="5">
    <source>
        <dbReference type="ARBA" id="ARBA00023015"/>
    </source>
</evidence>
<accession>A0A1Y2BPJ2</accession>
<evidence type="ECO:0000256" key="8">
    <source>
        <dbReference type="PROSITE-ProRule" id="PRU00042"/>
    </source>
</evidence>
<evidence type="ECO:0000259" key="9">
    <source>
        <dbReference type="PROSITE" id="PS50157"/>
    </source>
</evidence>
<dbReference type="PROSITE" id="PS00028">
    <property type="entry name" value="ZINC_FINGER_C2H2_1"/>
    <property type="match status" value="2"/>
</dbReference>
<feature type="domain" description="C2H2-type" evidence="9">
    <location>
        <begin position="1"/>
        <end position="28"/>
    </location>
</feature>
<dbReference type="AlphaFoldDB" id="A0A1Y2BPJ2"/>
<dbReference type="Pfam" id="PF00096">
    <property type="entry name" value="zf-C2H2"/>
    <property type="match status" value="3"/>
</dbReference>
<dbReference type="PANTHER" id="PTHR46179">
    <property type="entry name" value="ZINC FINGER PROTEIN"/>
    <property type="match status" value="1"/>
</dbReference>
<dbReference type="SUPFAM" id="SSF57667">
    <property type="entry name" value="beta-beta-alpha zinc fingers"/>
    <property type="match status" value="2"/>
</dbReference>
<comment type="caution">
    <text evidence="10">The sequence shown here is derived from an EMBL/GenBank/DDBJ whole genome shotgun (WGS) entry which is preliminary data.</text>
</comment>
<keyword evidence="3 8" id="KW-0863">Zinc-finger</keyword>
<evidence type="ECO:0000256" key="3">
    <source>
        <dbReference type="ARBA" id="ARBA00022771"/>
    </source>
</evidence>
<keyword evidence="2" id="KW-0479">Metal-binding</keyword>
<evidence type="ECO:0000256" key="6">
    <source>
        <dbReference type="ARBA" id="ARBA00023163"/>
    </source>
</evidence>
<evidence type="ECO:0000256" key="2">
    <source>
        <dbReference type="ARBA" id="ARBA00022723"/>
    </source>
</evidence>
<feature type="domain" description="C2H2-type" evidence="9">
    <location>
        <begin position="31"/>
        <end position="60"/>
    </location>
</feature>
<feature type="non-terminal residue" evidence="10">
    <location>
        <position position="79"/>
    </location>
</feature>
<dbReference type="PANTHER" id="PTHR46179:SF13">
    <property type="entry name" value="C2H2-TYPE DOMAIN-CONTAINING PROTEIN"/>
    <property type="match status" value="1"/>
</dbReference>
<dbReference type="GO" id="GO:0006357">
    <property type="term" value="P:regulation of transcription by RNA polymerase II"/>
    <property type="evidence" value="ECO:0007669"/>
    <property type="project" value="TreeGrafter"/>
</dbReference>
<dbReference type="GO" id="GO:0008270">
    <property type="term" value="F:zinc ion binding"/>
    <property type="evidence" value="ECO:0007669"/>
    <property type="project" value="UniProtKB-KW"/>
</dbReference>
<dbReference type="PROSITE" id="PS50157">
    <property type="entry name" value="ZINC_FINGER_C2H2_2"/>
    <property type="match status" value="2"/>
</dbReference>
<sequence length="79" mass="9480">CPIPGCEKRFNRAFNMRTHVETHKKNRPRPFVCNEPGCFRTFVRVHDLRRHSASHDVSRWHTCTICGRSYARIDAYRRH</sequence>
<feature type="non-terminal residue" evidence="10">
    <location>
        <position position="1"/>
    </location>
</feature>
<dbReference type="InterPro" id="IPR036236">
    <property type="entry name" value="Znf_C2H2_sf"/>
</dbReference>
<reference evidence="10 11" key="1">
    <citation type="submission" date="2016-07" db="EMBL/GenBank/DDBJ databases">
        <title>Pervasive Adenine N6-methylation of Active Genes in Fungi.</title>
        <authorList>
            <consortium name="DOE Joint Genome Institute"/>
            <person name="Mondo S.J."/>
            <person name="Dannebaum R.O."/>
            <person name="Kuo R.C."/>
            <person name="Labutti K."/>
            <person name="Haridas S."/>
            <person name="Kuo A."/>
            <person name="Salamov A."/>
            <person name="Ahrendt S.R."/>
            <person name="Lipzen A."/>
            <person name="Sullivan W."/>
            <person name="Andreopoulos W.B."/>
            <person name="Clum A."/>
            <person name="Lindquist E."/>
            <person name="Daum C."/>
            <person name="Ramamoorthy G.K."/>
            <person name="Gryganskyi A."/>
            <person name="Culley D."/>
            <person name="Magnuson J.K."/>
            <person name="James T.Y."/>
            <person name="O'Malley M.A."/>
            <person name="Stajich J.E."/>
            <person name="Spatafora J.W."/>
            <person name="Visel A."/>
            <person name="Grigoriev I.V."/>
        </authorList>
    </citation>
    <scope>NUCLEOTIDE SEQUENCE [LARGE SCALE GENOMIC DNA]</scope>
    <source>
        <strain evidence="10 11">JEL800</strain>
    </source>
</reference>
<name>A0A1Y2BPJ2_9FUNG</name>
<evidence type="ECO:0000313" key="11">
    <source>
        <dbReference type="Proteomes" id="UP000193642"/>
    </source>
</evidence>
<gene>
    <name evidence="10" type="ORF">BCR33DRAFT_639842</name>
</gene>
<keyword evidence="7" id="KW-0539">Nucleus</keyword>
<protein>
    <recommendedName>
        <fullName evidence="9">C2H2-type domain-containing protein</fullName>
    </recommendedName>
</protein>
<dbReference type="SMART" id="SM00355">
    <property type="entry name" value="ZnF_C2H2"/>
    <property type="match status" value="3"/>
</dbReference>
<dbReference type="GO" id="GO:0005634">
    <property type="term" value="C:nucleus"/>
    <property type="evidence" value="ECO:0007669"/>
    <property type="project" value="UniProtKB-SubCell"/>
</dbReference>